<evidence type="ECO:0000256" key="5">
    <source>
        <dbReference type="ARBA" id="ARBA00022676"/>
    </source>
</evidence>
<protein>
    <recommendedName>
        <fullName evidence="11">Lipopolysaccharide heptosyltransferase 1</fullName>
        <ecNumber evidence="10">2.4.99.23</ecNumber>
    </recommendedName>
    <alternativeName>
        <fullName evidence="12">ADP-heptose:lipopolysaccharide heptosyltransferase I</fullName>
    </alternativeName>
</protein>
<gene>
    <name evidence="14" type="ORF">YH65_02230</name>
</gene>
<dbReference type="EMBL" id="CP011308">
    <property type="protein sequence ID" value="AKF24343.1"/>
    <property type="molecule type" value="Genomic_DNA"/>
</dbReference>
<comment type="similarity">
    <text evidence="9">Belongs to the glycosyltransferase 9 family.</text>
</comment>
<keyword evidence="7" id="KW-0448">Lipopolysaccharide biosynthesis</keyword>
<evidence type="ECO:0000313" key="15">
    <source>
        <dbReference type="Proteomes" id="UP000034444"/>
    </source>
</evidence>
<keyword evidence="5" id="KW-0328">Glycosyltransferase</keyword>
<evidence type="ECO:0000256" key="11">
    <source>
        <dbReference type="ARBA" id="ARBA00044190"/>
    </source>
</evidence>
<dbReference type="PANTHER" id="PTHR30160:SF19">
    <property type="entry name" value="LIPOPOLYSACCHARIDE HEPTOSYLTRANSFERASE 1"/>
    <property type="match status" value="1"/>
</dbReference>
<evidence type="ECO:0000256" key="6">
    <source>
        <dbReference type="ARBA" id="ARBA00022679"/>
    </source>
</evidence>
<reference evidence="14 15" key="1">
    <citation type="submission" date="2015-04" db="EMBL/GenBank/DDBJ databases">
        <title>Complete genome sequence of Sulfurovum lithotrophicum ATCC BAA-797T.</title>
        <authorList>
            <person name="Ahn J."/>
            <person name="Park G."/>
            <person name="Jeon W."/>
            <person name="Jang Y."/>
            <person name="Jang M."/>
            <person name="Lee H."/>
            <person name="Lee H."/>
        </authorList>
    </citation>
    <scope>NUCLEOTIDE SEQUENCE [LARGE SCALE GENOMIC DNA]</scope>
    <source>
        <strain evidence="15">ATCC BAA-797 / 42BKT</strain>
    </source>
</reference>
<keyword evidence="15" id="KW-1185">Reference proteome</keyword>
<evidence type="ECO:0000256" key="12">
    <source>
        <dbReference type="ARBA" id="ARBA00044330"/>
    </source>
</evidence>
<comment type="catalytic activity">
    <reaction evidence="13">
        <text>an alpha-Kdo-(2-&gt;4)-alpha-Kdo-(2-&gt;6)-lipid A + ADP-L-glycero-beta-D-manno-heptose = an L-alpha-D-Hep-(1-&gt;5)-[alpha-Kdo-(2-&gt;4)]-alpha-Kdo-(2-&gt;6)-lipid A + ADP + H(+)</text>
        <dbReference type="Rhea" id="RHEA:74067"/>
        <dbReference type="ChEBI" id="CHEBI:15378"/>
        <dbReference type="ChEBI" id="CHEBI:61506"/>
        <dbReference type="ChEBI" id="CHEBI:176431"/>
        <dbReference type="ChEBI" id="CHEBI:193068"/>
        <dbReference type="ChEBI" id="CHEBI:456216"/>
        <dbReference type="EC" id="2.4.99.23"/>
    </reaction>
</comment>
<dbReference type="InterPro" id="IPR051199">
    <property type="entry name" value="LPS_LOS_Heptosyltrfase"/>
</dbReference>
<reference evidence="15" key="2">
    <citation type="journal article" date="2017" name="Stand. Genomic Sci.">
        <title>Complete genome sequence of the sulfur-oxidizing chemolithoautotrophic Sulfurovum lithotrophicum 42BKTT.</title>
        <authorList>
            <person name="Jeon W."/>
            <person name="Priscilla L."/>
            <person name="Park G."/>
            <person name="Lee H."/>
            <person name="Lee N."/>
            <person name="Lee D."/>
            <person name="Kwon H."/>
            <person name="Ahn I."/>
            <person name="Lee C."/>
            <person name="Lee H."/>
            <person name="Ahn J."/>
        </authorList>
    </citation>
    <scope>NUCLEOTIDE SEQUENCE [LARGE SCALE GENOMIC DNA]</scope>
    <source>
        <strain evidence="15">ATCC BAA-797 / 42BKT</strain>
    </source>
</reference>
<keyword evidence="8" id="KW-0472">Membrane</keyword>
<dbReference type="OrthoDB" id="9760688at2"/>
<dbReference type="CDD" id="cd03789">
    <property type="entry name" value="GT9_LPS_heptosyltransferase"/>
    <property type="match status" value="1"/>
</dbReference>
<evidence type="ECO:0000256" key="9">
    <source>
        <dbReference type="ARBA" id="ARBA00043995"/>
    </source>
</evidence>
<dbReference type="GO" id="GO:0005829">
    <property type="term" value="C:cytosol"/>
    <property type="evidence" value="ECO:0007669"/>
    <property type="project" value="TreeGrafter"/>
</dbReference>
<evidence type="ECO:0000256" key="4">
    <source>
        <dbReference type="ARBA" id="ARBA00022519"/>
    </source>
</evidence>
<dbReference type="GO" id="GO:0009244">
    <property type="term" value="P:lipopolysaccharide core region biosynthetic process"/>
    <property type="evidence" value="ECO:0007669"/>
    <property type="project" value="InterPro"/>
</dbReference>
<evidence type="ECO:0000256" key="1">
    <source>
        <dbReference type="ARBA" id="ARBA00004515"/>
    </source>
</evidence>
<evidence type="ECO:0000313" key="14">
    <source>
        <dbReference type="EMBL" id="AKF24343.1"/>
    </source>
</evidence>
<dbReference type="Proteomes" id="UP000034444">
    <property type="component" value="Chromosome"/>
</dbReference>
<comment type="pathway">
    <text evidence="2">Bacterial outer membrane biogenesis; LPS core biosynthesis.</text>
</comment>
<dbReference type="GO" id="GO:0005886">
    <property type="term" value="C:plasma membrane"/>
    <property type="evidence" value="ECO:0007669"/>
    <property type="project" value="UniProtKB-SubCell"/>
</dbReference>
<dbReference type="InterPro" id="IPR011908">
    <property type="entry name" value="LipoPS_heptosylTferase-I"/>
</dbReference>
<dbReference type="Gene3D" id="3.40.50.2000">
    <property type="entry name" value="Glycogen Phosphorylase B"/>
    <property type="match status" value="2"/>
</dbReference>
<dbReference type="AlphaFoldDB" id="A0A7U4RQ00"/>
<dbReference type="PANTHER" id="PTHR30160">
    <property type="entry name" value="TETRAACYLDISACCHARIDE 4'-KINASE-RELATED"/>
    <property type="match status" value="1"/>
</dbReference>
<accession>A0A7U4RQ00</accession>
<name>A0A7U4RQ00_9BACT</name>
<dbReference type="NCBIfam" id="TIGR02193">
    <property type="entry name" value="heptsyl_trn_I"/>
    <property type="match status" value="1"/>
</dbReference>
<dbReference type="GO" id="GO:0008713">
    <property type="term" value="F:ADP-heptose-lipopolysaccharide heptosyltransferase activity"/>
    <property type="evidence" value="ECO:0007669"/>
    <property type="project" value="TreeGrafter"/>
</dbReference>
<evidence type="ECO:0000256" key="3">
    <source>
        <dbReference type="ARBA" id="ARBA00022475"/>
    </source>
</evidence>
<dbReference type="Pfam" id="PF01075">
    <property type="entry name" value="Glyco_transf_9"/>
    <property type="match status" value="1"/>
</dbReference>
<dbReference type="KEGG" id="slh:YH65_02230"/>
<dbReference type="SUPFAM" id="SSF53756">
    <property type="entry name" value="UDP-Glycosyltransferase/glycogen phosphorylase"/>
    <property type="match status" value="1"/>
</dbReference>
<keyword evidence="4" id="KW-0997">Cell inner membrane</keyword>
<evidence type="ECO:0000256" key="7">
    <source>
        <dbReference type="ARBA" id="ARBA00022985"/>
    </source>
</evidence>
<comment type="subcellular location">
    <subcellularLocation>
        <location evidence="1">Cell inner membrane</location>
        <topology evidence="1">Peripheral membrane protein</topology>
        <orientation evidence="1">Cytoplasmic side</orientation>
    </subcellularLocation>
</comment>
<organism evidence="14 15">
    <name type="scientific">Sulfurovum lithotrophicum</name>
    <dbReference type="NCBI Taxonomy" id="206403"/>
    <lineage>
        <taxon>Bacteria</taxon>
        <taxon>Pseudomonadati</taxon>
        <taxon>Campylobacterota</taxon>
        <taxon>Epsilonproteobacteria</taxon>
        <taxon>Campylobacterales</taxon>
        <taxon>Sulfurovaceae</taxon>
        <taxon>Sulfurovum</taxon>
    </lineage>
</organism>
<evidence type="ECO:0000256" key="8">
    <source>
        <dbReference type="ARBA" id="ARBA00023136"/>
    </source>
</evidence>
<sequence length="331" mass="37536">MKVAIVKLSAMGDIIHAMAALQFMKAYDPSLRIDWIVEEVFAPILEHNPDIDHILPVNLKGLKKKRRQFLSEVQKVREYATNNYDVVIDAQGLIKSAIVSRMLGSTTGFDRHSIRESMAAFFYGKTFFIPYEMNVIERNMKLMMQAIGSSDESVSLAQKKPFLFFTEENRQKTVPFLEQEDKNIVYILGSSWESKIYPREKFLEVIKQLTGNHLLVWGNESEKKSAEYIAQHSEAKVLPEMTLNELKALIASSDLVIGGDSGPTHMAWALNRPSITLFGPTPAKRNTLETEFNRVLDCGKAIDPKRLDREDLCIADIPVDQVVILAKELCK</sequence>
<dbReference type="InterPro" id="IPR002201">
    <property type="entry name" value="Glyco_trans_9"/>
</dbReference>
<dbReference type="RefSeq" id="WP_046550441.1">
    <property type="nucleotide sequence ID" value="NZ_CP011308.1"/>
</dbReference>
<keyword evidence="6 14" id="KW-0808">Transferase</keyword>
<proteinExistence type="inferred from homology"/>
<evidence type="ECO:0000256" key="10">
    <source>
        <dbReference type="ARBA" id="ARBA00044041"/>
    </source>
</evidence>
<evidence type="ECO:0000256" key="13">
    <source>
        <dbReference type="ARBA" id="ARBA00049201"/>
    </source>
</evidence>
<evidence type="ECO:0000256" key="2">
    <source>
        <dbReference type="ARBA" id="ARBA00004713"/>
    </source>
</evidence>
<keyword evidence="3" id="KW-1003">Cell membrane</keyword>
<dbReference type="EC" id="2.4.99.23" evidence="10"/>